<dbReference type="PRINTS" id="PR00463">
    <property type="entry name" value="EP450I"/>
</dbReference>
<dbReference type="AlphaFoldDB" id="A0A8H7M9Z4"/>
<dbReference type="InterPro" id="IPR001128">
    <property type="entry name" value="Cyt_P450"/>
</dbReference>
<feature type="chain" id="PRO_5034349103" evidence="6">
    <location>
        <begin position="18"/>
        <end position="915"/>
    </location>
</feature>
<dbReference type="SUPFAM" id="SSF48264">
    <property type="entry name" value="Cytochrome P450"/>
    <property type="match status" value="1"/>
</dbReference>
<proteinExistence type="predicted"/>
<evidence type="ECO:0000313" key="7">
    <source>
        <dbReference type="EMBL" id="KAF9629168.1"/>
    </source>
</evidence>
<dbReference type="InterPro" id="IPR050121">
    <property type="entry name" value="Cytochrome_P450_monoxygenase"/>
</dbReference>
<dbReference type="Pfam" id="PF00067">
    <property type="entry name" value="p450"/>
    <property type="match status" value="1"/>
</dbReference>
<feature type="signal peptide" evidence="6">
    <location>
        <begin position="1"/>
        <end position="17"/>
    </location>
</feature>
<evidence type="ECO:0000256" key="6">
    <source>
        <dbReference type="SAM" id="SignalP"/>
    </source>
</evidence>
<dbReference type="GO" id="GO:0016705">
    <property type="term" value="F:oxidoreductase activity, acting on paired donors, with incorporation or reduction of molecular oxygen"/>
    <property type="evidence" value="ECO:0007669"/>
    <property type="project" value="InterPro"/>
</dbReference>
<dbReference type="Gene3D" id="1.10.630.10">
    <property type="entry name" value="Cytochrome P450"/>
    <property type="match status" value="1"/>
</dbReference>
<dbReference type="InterPro" id="IPR036396">
    <property type="entry name" value="Cyt_P450_sf"/>
</dbReference>
<dbReference type="CDD" id="cd11062">
    <property type="entry name" value="CYP58-like"/>
    <property type="match status" value="1"/>
</dbReference>
<evidence type="ECO:0000256" key="5">
    <source>
        <dbReference type="SAM" id="MobiDB-lite"/>
    </source>
</evidence>
<keyword evidence="3 4" id="KW-0408">Iron</keyword>
<name>A0A8H7M9Z4_9PEZI</name>
<evidence type="ECO:0000313" key="8">
    <source>
        <dbReference type="Proteomes" id="UP000627934"/>
    </source>
</evidence>
<dbReference type="GO" id="GO:0004497">
    <property type="term" value="F:monooxygenase activity"/>
    <property type="evidence" value="ECO:0007669"/>
    <property type="project" value="InterPro"/>
</dbReference>
<dbReference type="InterPro" id="IPR017972">
    <property type="entry name" value="Cyt_P450_CS"/>
</dbReference>
<dbReference type="PANTHER" id="PTHR24305:SF234">
    <property type="entry name" value="CYTOCHROME P450"/>
    <property type="match status" value="1"/>
</dbReference>
<dbReference type="GO" id="GO:0020037">
    <property type="term" value="F:heme binding"/>
    <property type="evidence" value="ECO:0007669"/>
    <property type="project" value="InterPro"/>
</dbReference>
<accession>A0A8H7M9Z4</accession>
<protein>
    <submittedName>
        <fullName evidence="7">Cytochrome p450 protein</fullName>
    </submittedName>
</protein>
<dbReference type="PRINTS" id="PR00385">
    <property type="entry name" value="P450"/>
</dbReference>
<dbReference type="PROSITE" id="PS00086">
    <property type="entry name" value="CYTOCHROME_P450"/>
    <property type="match status" value="1"/>
</dbReference>
<comment type="cofactor">
    <cofactor evidence="1 4">
        <name>heme</name>
        <dbReference type="ChEBI" id="CHEBI:30413"/>
    </cofactor>
</comment>
<dbReference type="InterPro" id="IPR002401">
    <property type="entry name" value="Cyt_P450_E_grp-I"/>
</dbReference>
<feature type="region of interest" description="Disordered" evidence="5">
    <location>
        <begin position="407"/>
        <end position="441"/>
    </location>
</feature>
<evidence type="ECO:0000256" key="3">
    <source>
        <dbReference type="ARBA" id="ARBA00023004"/>
    </source>
</evidence>
<dbReference type="EMBL" id="MDYX01000024">
    <property type="protein sequence ID" value="KAF9629168.1"/>
    <property type="molecule type" value="Genomic_DNA"/>
</dbReference>
<gene>
    <name evidence="7" type="ORF">BFW01_g10371</name>
</gene>
<keyword evidence="6" id="KW-0732">Signal</keyword>
<comment type="caution">
    <text evidence="7">The sequence shown here is derived from an EMBL/GenBank/DDBJ whole genome shotgun (WGS) entry which is preliminary data.</text>
</comment>
<dbReference type="GO" id="GO:0005506">
    <property type="term" value="F:iron ion binding"/>
    <property type="evidence" value="ECO:0007669"/>
    <property type="project" value="InterPro"/>
</dbReference>
<keyword evidence="4" id="KW-0349">Heme</keyword>
<reference evidence="7" key="1">
    <citation type="submission" date="2016-08" db="EMBL/GenBank/DDBJ databases">
        <authorList>
            <person name="Yan J."/>
        </authorList>
    </citation>
    <scope>NUCLEOTIDE SEQUENCE</scope>
    <source>
        <strain evidence="7">CSS-01s</strain>
    </source>
</reference>
<evidence type="ECO:0000256" key="2">
    <source>
        <dbReference type="ARBA" id="ARBA00022723"/>
    </source>
</evidence>
<sequence length="915" mass="98169">MWKYCGFLLCGASLAFAAPQNSPATPSASAANDSSNALMTSFLNVCGGQPTASVSCGAHDSEEHLKTIEVRVIYWLSTPLPFYEKTVQYDVVQHESTVSTTATRTITNNATGLDMQSYTSLIPSAQVSPSGPYDISEVDAVYGTLETIGTHVLTYPTPYALILSRIHVHQMGMCDDGTEFTTSAWFSQPAPIPLPTTLPYLNMDSSVNFTIPGFNEAFHNLYPALDYCSFSAFSGQPSPKVVVETAVTTNIRTVSALQADATPTSASSSMSGDSNAAALSSAAGQLGSLASYIICGLGASCSSSSSGSAASSAPASVKAGATDSHGRAYFMATPTALTAPTVATLGQGSEAAVPLYTQSGGAVVVPQWRTLTPGAAAATVGDAVMSVGTDGAVVVDGNTVAKGAVQAAQTGDGGGGSTGRSTSSGSSGGGGSQGTTPSEQRSLAAMVVGESGRLWVLGSCLVASPPLAAISSIPLWRLYQKGFPEDDFEKWHKQYDRKVIRISPNELHISGAESYKKIYNQHSPAKYGTFYDAFLAPGALFTQSDIGRHREKRKLMNPLFSKGCINSIYPLILERTSCISQKILERCNSGPINIVDAYRCLTIDIISAFCFSKTLDLTNEAPENFRADYLRIFDTAVGAQTNIYYNTIKRIIWPRLPLLATMLLDKTVRETIGLFKHATVCLQMNKNRTEELPYPVLFDKLGKYSDNEQISEAMSVLIAGSDTTAYTLSIGTFHILNSPEISAKLQQELRENEVDPDQMPSLLDLEKIPYLVACMKESLRIAMPVPGRLPRILPANGPPLVIDGKVIPPGSIVGCSAYSVHYDESVWGTDARQFKPERWLMGNAKQLDNYLVSFSKGSRQCIGMNLAEAEILTVLAHVFRKFDMELVEEKLVPRDFFATALPEEGIRVNFRQKGL</sequence>
<keyword evidence="2 4" id="KW-0479">Metal-binding</keyword>
<organism evidence="7 8">
    <name type="scientific">Lasiodiplodia theobromae</name>
    <dbReference type="NCBI Taxonomy" id="45133"/>
    <lineage>
        <taxon>Eukaryota</taxon>
        <taxon>Fungi</taxon>
        <taxon>Dikarya</taxon>
        <taxon>Ascomycota</taxon>
        <taxon>Pezizomycotina</taxon>
        <taxon>Dothideomycetes</taxon>
        <taxon>Dothideomycetes incertae sedis</taxon>
        <taxon>Botryosphaeriales</taxon>
        <taxon>Botryosphaeriaceae</taxon>
        <taxon>Lasiodiplodia</taxon>
    </lineage>
</organism>
<evidence type="ECO:0000256" key="1">
    <source>
        <dbReference type="ARBA" id="ARBA00001971"/>
    </source>
</evidence>
<feature type="binding site" description="axial binding residue" evidence="4">
    <location>
        <position position="861"/>
    </location>
    <ligand>
        <name>heme</name>
        <dbReference type="ChEBI" id="CHEBI:30413"/>
    </ligand>
    <ligandPart>
        <name>Fe</name>
        <dbReference type="ChEBI" id="CHEBI:18248"/>
    </ligandPart>
</feature>
<evidence type="ECO:0000256" key="4">
    <source>
        <dbReference type="PIRSR" id="PIRSR602401-1"/>
    </source>
</evidence>
<dbReference type="Proteomes" id="UP000627934">
    <property type="component" value="Unassembled WGS sequence"/>
</dbReference>
<reference evidence="7" key="2">
    <citation type="journal article" date="2018" name="DNA Res.">
        <title>Comparative genome and transcriptome analyses reveal adaptations to opportunistic infections in woody plant degrading pathogens of Botryosphaeriaceae.</title>
        <authorList>
            <person name="Yan J.Y."/>
            <person name="Zhao W.S."/>
            <person name="Chen Z."/>
            <person name="Xing Q.K."/>
            <person name="Zhang W."/>
            <person name="Chethana K.W.T."/>
            <person name="Xue M.F."/>
            <person name="Xu J.P."/>
            <person name="Phillips A.J.L."/>
            <person name="Wang Y."/>
            <person name="Liu J.H."/>
            <person name="Liu M."/>
            <person name="Zhou Y."/>
            <person name="Jayawardena R.S."/>
            <person name="Manawasinghe I.S."/>
            <person name="Huang J.B."/>
            <person name="Qiao G.H."/>
            <person name="Fu C.Y."/>
            <person name="Guo F.F."/>
            <person name="Dissanayake A.J."/>
            <person name="Peng Y.L."/>
            <person name="Hyde K.D."/>
            <person name="Li X.H."/>
        </authorList>
    </citation>
    <scope>NUCLEOTIDE SEQUENCE</scope>
    <source>
        <strain evidence="7">CSS-01s</strain>
    </source>
</reference>
<dbReference type="PANTHER" id="PTHR24305">
    <property type="entry name" value="CYTOCHROME P450"/>
    <property type="match status" value="1"/>
</dbReference>